<organism evidence="1 2">
    <name type="scientific">Podospora fimiseda</name>
    <dbReference type="NCBI Taxonomy" id="252190"/>
    <lineage>
        <taxon>Eukaryota</taxon>
        <taxon>Fungi</taxon>
        <taxon>Dikarya</taxon>
        <taxon>Ascomycota</taxon>
        <taxon>Pezizomycotina</taxon>
        <taxon>Sordariomycetes</taxon>
        <taxon>Sordariomycetidae</taxon>
        <taxon>Sordariales</taxon>
        <taxon>Podosporaceae</taxon>
        <taxon>Podospora</taxon>
    </lineage>
</organism>
<evidence type="ECO:0000313" key="1">
    <source>
        <dbReference type="EMBL" id="KAK4227399.1"/>
    </source>
</evidence>
<evidence type="ECO:0000313" key="2">
    <source>
        <dbReference type="Proteomes" id="UP001301958"/>
    </source>
</evidence>
<dbReference type="Proteomes" id="UP001301958">
    <property type="component" value="Unassembled WGS sequence"/>
</dbReference>
<gene>
    <name evidence="1" type="ORF">QBC38DRAFT_526838</name>
</gene>
<sequence>MPIPSLPVEILENVASFLAPSEYPDLYFAGAHTHPAPNLALAFQAIDNLLYRHLFIGAFWSGRQNEKATLLHHTLRQRPLTDRRIPLSKTLTFDLKSLERLVPRVNAEALGNIIQDLASLIACRNGALHIYDHFDRRDSYGWTCLNAALNNSESRVKKLILTSDTVDQMMMRTPADTPTIRGLSPDDVHSVLQGKMRWLKELRLDRLSPSIPRNITQLQGARGTAPFTKLSLYGFGEGHRDLKALINWPTSLEEFEIAGWFPMYPFRQLVRVLVPHDFPREELLPLKNANQFISSLHAAHGSTLKSLHIGPLGCLTQIPERPLPELPLHELSPTYDFSIFEKLTFLSLSPCITSFKFGWVNIFAPNLEIFELVIFAQGSAGFNLDDFQQPAENFLRELARTISNSSSLKLRTIKIVYAPRNWFVTARDHHPAETTQFPSMVLQYVRTHTEYPWDRMERPKEEMRGLGIKFEYSEPNITREAFNATWRRYLYYNAAN</sequence>
<accession>A0AAN7BQ05</accession>
<proteinExistence type="predicted"/>
<dbReference type="EMBL" id="MU865332">
    <property type="protein sequence ID" value="KAK4227399.1"/>
    <property type="molecule type" value="Genomic_DNA"/>
</dbReference>
<comment type="caution">
    <text evidence="1">The sequence shown here is derived from an EMBL/GenBank/DDBJ whole genome shotgun (WGS) entry which is preliminary data.</text>
</comment>
<keyword evidence="2" id="KW-1185">Reference proteome</keyword>
<name>A0AAN7BQ05_9PEZI</name>
<protein>
    <submittedName>
        <fullName evidence="1">Uncharacterized protein</fullName>
    </submittedName>
</protein>
<reference evidence="1" key="1">
    <citation type="journal article" date="2023" name="Mol. Phylogenet. Evol.">
        <title>Genome-scale phylogeny and comparative genomics of the fungal order Sordariales.</title>
        <authorList>
            <person name="Hensen N."/>
            <person name="Bonometti L."/>
            <person name="Westerberg I."/>
            <person name="Brannstrom I.O."/>
            <person name="Guillou S."/>
            <person name="Cros-Aarteil S."/>
            <person name="Calhoun S."/>
            <person name="Haridas S."/>
            <person name="Kuo A."/>
            <person name="Mondo S."/>
            <person name="Pangilinan J."/>
            <person name="Riley R."/>
            <person name="LaButti K."/>
            <person name="Andreopoulos B."/>
            <person name="Lipzen A."/>
            <person name="Chen C."/>
            <person name="Yan M."/>
            <person name="Daum C."/>
            <person name="Ng V."/>
            <person name="Clum A."/>
            <person name="Steindorff A."/>
            <person name="Ohm R.A."/>
            <person name="Martin F."/>
            <person name="Silar P."/>
            <person name="Natvig D.O."/>
            <person name="Lalanne C."/>
            <person name="Gautier V."/>
            <person name="Ament-Velasquez S.L."/>
            <person name="Kruys A."/>
            <person name="Hutchinson M.I."/>
            <person name="Powell A.J."/>
            <person name="Barry K."/>
            <person name="Miller A.N."/>
            <person name="Grigoriev I.V."/>
            <person name="Debuchy R."/>
            <person name="Gladieux P."/>
            <person name="Hiltunen Thoren M."/>
            <person name="Johannesson H."/>
        </authorList>
    </citation>
    <scope>NUCLEOTIDE SEQUENCE</scope>
    <source>
        <strain evidence="1">CBS 990.96</strain>
    </source>
</reference>
<dbReference type="AlphaFoldDB" id="A0AAN7BQ05"/>
<reference evidence="1" key="2">
    <citation type="submission" date="2023-05" db="EMBL/GenBank/DDBJ databases">
        <authorList>
            <consortium name="Lawrence Berkeley National Laboratory"/>
            <person name="Steindorff A."/>
            <person name="Hensen N."/>
            <person name="Bonometti L."/>
            <person name="Westerberg I."/>
            <person name="Brannstrom I.O."/>
            <person name="Guillou S."/>
            <person name="Cros-Aarteil S."/>
            <person name="Calhoun S."/>
            <person name="Haridas S."/>
            <person name="Kuo A."/>
            <person name="Mondo S."/>
            <person name="Pangilinan J."/>
            <person name="Riley R."/>
            <person name="Labutti K."/>
            <person name="Andreopoulos B."/>
            <person name="Lipzen A."/>
            <person name="Chen C."/>
            <person name="Yanf M."/>
            <person name="Daum C."/>
            <person name="Ng V."/>
            <person name="Clum A."/>
            <person name="Ohm R."/>
            <person name="Martin F."/>
            <person name="Silar P."/>
            <person name="Natvig D."/>
            <person name="Lalanne C."/>
            <person name="Gautier V."/>
            <person name="Ament-Velasquez S.L."/>
            <person name="Kruys A."/>
            <person name="Hutchinson M.I."/>
            <person name="Powell A.J."/>
            <person name="Barry K."/>
            <person name="Miller A.N."/>
            <person name="Grigoriev I.V."/>
            <person name="Debuchy R."/>
            <person name="Gladieux P."/>
            <person name="Thoren M.H."/>
            <person name="Johannesson H."/>
        </authorList>
    </citation>
    <scope>NUCLEOTIDE SEQUENCE</scope>
    <source>
        <strain evidence="1">CBS 990.96</strain>
    </source>
</reference>